<dbReference type="AlphaFoldDB" id="A0A660KWJ8"/>
<gene>
    <name evidence="3" type="ORF">C8N24_4096</name>
</gene>
<sequence>MDSTPPAPAERRGAHRRVGAAATAAFLALLLLAAVRGPAEAAPTSVPATTPSLPGGATPQDDDGFRGHRDGFGGPRGGGRDDGGGFGGPGGGRTAPAPTAPSEPSTPTTPDTSAGTQT</sequence>
<evidence type="ECO:0000313" key="4">
    <source>
        <dbReference type="Proteomes" id="UP000278962"/>
    </source>
</evidence>
<dbReference type="EMBL" id="RBIL01000002">
    <property type="protein sequence ID" value="RKQ86087.1"/>
    <property type="molecule type" value="Genomic_DNA"/>
</dbReference>
<feature type="compositionally biased region" description="Low complexity" evidence="1">
    <location>
        <begin position="94"/>
        <end position="118"/>
    </location>
</feature>
<dbReference type="RefSeq" id="WP_211340068.1">
    <property type="nucleotide sequence ID" value="NZ_RBIL01000002.1"/>
</dbReference>
<evidence type="ECO:0000256" key="2">
    <source>
        <dbReference type="SAM" id="SignalP"/>
    </source>
</evidence>
<reference evidence="3 4" key="1">
    <citation type="submission" date="2018-10" db="EMBL/GenBank/DDBJ databases">
        <title>Genomic Encyclopedia of Archaeal and Bacterial Type Strains, Phase II (KMG-II): from individual species to whole genera.</title>
        <authorList>
            <person name="Goeker M."/>
        </authorList>
    </citation>
    <scope>NUCLEOTIDE SEQUENCE [LARGE SCALE GENOMIC DNA]</scope>
    <source>
        <strain evidence="3 4">DSM 14954</strain>
    </source>
</reference>
<comment type="caution">
    <text evidence="3">The sequence shown here is derived from an EMBL/GenBank/DDBJ whole genome shotgun (WGS) entry which is preliminary data.</text>
</comment>
<accession>A0A660KWJ8</accession>
<organism evidence="3 4">
    <name type="scientific">Solirubrobacter pauli</name>
    <dbReference type="NCBI Taxonomy" id="166793"/>
    <lineage>
        <taxon>Bacteria</taxon>
        <taxon>Bacillati</taxon>
        <taxon>Actinomycetota</taxon>
        <taxon>Thermoleophilia</taxon>
        <taxon>Solirubrobacterales</taxon>
        <taxon>Solirubrobacteraceae</taxon>
        <taxon>Solirubrobacter</taxon>
    </lineage>
</organism>
<feature type="compositionally biased region" description="Gly residues" evidence="1">
    <location>
        <begin position="84"/>
        <end position="93"/>
    </location>
</feature>
<proteinExistence type="predicted"/>
<name>A0A660KWJ8_9ACTN</name>
<keyword evidence="2" id="KW-0732">Signal</keyword>
<evidence type="ECO:0000313" key="3">
    <source>
        <dbReference type="EMBL" id="RKQ86087.1"/>
    </source>
</evidence>
<feature type="region of interest" description="Disordered" evidence="1">
    <location>
        <begin position="39"/>
        <end position="118"/>
    </location>
</feature>
<feature type="signal peptide" evidence="2">
    <location>
        <begin position="1"/>
        <end position="41"/>
    </location>
</feature>
<protein>
    <submittedName>
        <fullName evidence="3">Uncharacterized protein</fullName>
    </submittedName>
</protein>
<evidence type="ECO:0000256" key="1">
    <source>
        <dbReference type="SAM" id="MobiDB-lite"/>
    </source>
</evidence>
<feature type="chain" id="PRO_5024811904" evidence="2">
    <location>
        <begin position="42"/>
        <end position="118"/>
    </location>
</feature>
<keyword evidence="4" id="KW-1185">Reference proteome</keyword>
<dbReference type="Proteomes" id="UP000278962">
    <property type="component" value="Unassembled WGS sequence"/>
</dbReference>